<dbReference type="InterPro" id="IPR011009">
    <property type="entry name" value="Kinase-like_dom_sf"/>
</dbReference>
<dbReference type="STRING" id="71717.A0A4Y7SKF0"/>
<evidence type="ECO:0000256" key="1">
    <source>
        <dbReference type="SAM" id="MobiDB-lite"/>
    </source>
</evidence>
<gene>
    <name evidence="3" type="ORF">FA13DRAFT_1778872</name>
</gene>
<comment type="caution">
    <text evidence="3">The sequence shown here is derived from an EMBL/GenBank/DDBJ whole genome shotgun (WGS) entry which is preliminary data.</text>
</comment>
<feature type="domain" description="Fungal-type protein kinase" evidence="2">
    <location>
        <begin position="236"/>
        <end position="434"/>
    </location>
</feature>
<dbReference type="SUPFAM" id="SSF56112">
    <property type="entry name" value="Protein kinase-like (PK-like)"/>
    <property type="match status" value="1"/>
</dbReference>
<feature type="region of interest" description="Disordered" evidence="1">
    <location>
        <begin position="1"/>
        <end position="102"/>
    </location>
</feature>
<dbReference type="PANTHER" id="PTHR38248">
    <property type="entry name" value="FUNK1 6"/>
    <property type="match status" value="1"/>
</dbReference>
<evidence type="ECO:0000313" key="4">
    <source>
        <dbReference type="Proteomes" id="UP000298030"/>
    </source>
</evidence>
<feature type="compositionally biased region" description="Low complexity" evidence="1">
    <location>
        <begin position="50"/>
        <end position="59"/>
    </location>
</feature>
<dbReference type="Gene3D" id="1.10.510.10">
    <property type="entry name" value="Transferase(Phosphotransferase) domain 1"/>
    <property type="match status" value="1"/>
</dbReference>
<dbReference type="EMBL" id="QPFP01000095">
    <property type="protein sequence ID" value="TEB22242.1"/>
    <property type="molecule type" value="Genomic_DNA"/>
</dbReference>
<feature type="compositionally biased region" description="Polar residues" evidence="1">
    <location>
        <begin position="67"/>
        <end position="78"/>
    </location>
</feature>
<sequence>MASNAGSFNPQGYGGQDATNNNSVAPSFQVPHTPNRRLMNAPSMDVDHQSVPAPSAAPSRRAERMKNSSQRFSTQIRSTPRKTDDTRDSSSGQSSKQIGKALKKSMGEPIAVGDSWISDTFVIQGVLDQGTINAWLEDEKTSSVYHSMPQDPDGIVAWHPLYPETGSDLTESDLYSGAVQILDTVLAQFCPTGKSGVRRQVKLTANKKFAHKDPGENETSPDIVVCATGPSFERPEGGKKCGYSNVLTYIDVKLDSAISHKVHEEQLAVYSRQVFAHQPNRLFVRGLLMSERRAQLFQFDRAGVQATQLIDIHQNPDLFVLLVAGVCGTDERRIGFDDTISWTIVNGKKVDGTLRMPDADWEDTMFILDDVEPIAHDYDIRGRATTCWAVRHPIGDQRFVVKDTWSSDDRRFEFQHLLKAQTLPGVCRIVSHQQRERICDLRCPTTVPRFFNRVAERILMEAYGEQVESFNNLLQLLEVLRDAVDGHAYLYENDILHRDISDKNILIGREGAPDGYKGILIDLSVALDFGPNGDPYVTKEARSGSRFFQSCNILGFLTKLKAGEPPAHDYLDDLEAIFYVLCGSLFKKLPNGRDRIRNSKARNVVKGWDAERAEDALPPKALLFNPGCTQKQAAIDIVEKSWGPVCKDLFQSYLEWVYDIQQKKANLIQDFHVKQAAMQDGKEAGEYIGFDEPESDDEEELAENITSRPRTDAAVDQGVFAPLLEDVGQHYDQVLDIFTIAISSLRTKAGLGAGRIPKRRENNMPSKVPGFGRKAQKLS</sequence>
<name>A0A4Y7SKF0_COPMI</name>
<feature type="compositionally biased region" description="Polar residues" evidence="1">
    <location>
        <begin position="1"/>
        <end position="10"/>
    </location>
</feature>
<dbReference type="Pfam" id="PF17667">
    <property type="entry name" value="Pkinase_fungal"/>
    <property type="match status" value="2"/>
</dbReference>
<feature type="domain" description="Fungal-type protein kinase" evidence="2">
    <location>
        <begin position="449"/>
        <end position="582"/>
    </location>
</feature>
<dbReference type="PANTHER" id="PTHR38248:SF2">
    <property type="entry name" value="FUNK1 11"/>
    <property type="match status" value="1"/>
</dbReference>
<feature type="compositionally biased region" description="Low complexity" evidence="1">
    <location>
        <begin position="89"/>
        <end position="100"/>
    </location>
</feature>
<evidence type="ECO:0000313" key="3">
    <source>
        <dbReference type="EMBL" id="TEB22242.1"/>
    </source>
</evidence>
<organism evidence="3 4">
    <name type="scientific">Coprinellus micaceus</name>
    <name type="common">Glistening ink-cap mushroom</name>
    <name type="synonym">Coprinus micaceus</name>
    <dbReference type="NCBI Taxonomy" id="71717"/>
    <lineage>
        <taxon>Eukaryota</taxon>
        <taxon>Fungi</taxon>
        <taxon>Dikarya</taxon>
        <taxon>Basidiomycota</taxon>
        <taxon>Agaricomycotina</taxon>
        <taxon>Agaricomycetes</taxon>
        <taxon>Agaricomycetidae</taxon>
        <taxon>Agaricales</taxon>
        <taxon>Agaricineae</taxon>
        <taxon>Psathyrellaceae</taxon>
        <taxon>Coprinellus</taxon>
    </lineage>
</organism>
<dbReference type="Proteomes" id="UP000298030">
    <property type="component" value="Unassembled WGS sequence"/>
</dbReference>
<feature type="compositionally biased region" description="Polar residues" evidence="1">
    <location>
        <begin position="17"/>
        <end position="32"/>
    </location>
</feature>
<keyword evidence="4" id="KW-1185">Reference proteome</keyword>
<accession>A0A4Y7SKF0</accession>
<dbReference type="InterPro" id="IPR040976">
    <property type="entry name" value="Pkinase_fungal"/>
</dbReference>
<proteinExistence type="predicted"/>
<protein>
    <recommendedName>
        <fullName evidence="2">Fungal-type protein kinase domain-containing protein</fullName>
    </recommendedName>
</protein>
<feature type="region of interest" description="Disordered" evidence="1">
    <location>
        <begin position="755"/>
        <end position="779"/>
    </location>
</feature>
<dbReference type="OrthoDB" id="5584477at2759"/>
<evidence type="ECO:0000259" key="2">
    <source>
        <dbReference type="Pfam" id="PF17667"/>
    </source>
</evidence>
<reference evidence="3 4" key="1">
    <citation type="journal article" date="2019" name="Nat. Ecol. Evol.">
        <title>Megaphylogeny resolves global patterns of mushroom evolution.</title>
        <authorList>
            <person name="Varga T."/>
            <person name="Krizsan K."/>
            <person name="Foldi C."/>
            <person name="Dima B."/>
            <person name="Sanchez-Garcia M."/>
            <person name="Sanchez-Ramirez S."/>
            <person name="Szollosi G.J."/>
            <person name="Szarkandi J.G."/>
            <person name="Papp V."/>
            <person name="Albert L."/>
            <person name="Andreopoulos W."/>
            <person name="Angelini C."/>
            <person name="Antonin V."/>
            <person name="Barry K.W."/>
            <person name="Bougher N.L."/>
            <person name="Buchanan P."/>
            <person name="Buyck B."/>
            <person name="Bense V."/>
            <person name="Catcheside P."/>
            <person name="Chovatia M."/>
            <person name="Cooper J."/>
            <person name="Damon W."/>
            <person name="Desjardin D."/>
            <person name="Finy P."/>
            <person name="Geml J."/>
            <person name="Haridas S."/>
            <person name="Hughes K."/>
            <person name="Justo A."/>
            <person name="Karasinski D."/>
            <person name="Kautmanova I."/>
            <person name="Kiss B."/>
            <person name="Kocsube S."/>
            <person name="Kotiranta H."/>
            <person name="LaButti K.M."/>
            <person name="Lechner B.E."/>
            <person name="Liimatainen K."/>
            <person name="Lipzen A."/>
            <person name="Lukacs Z."/>
            <person name="Mihaltcheva S."/>
            <person name="Morgado L.N."/>
            <person name="Niskanen T."/>
            <person name="Noordeloos M.E."/>
            <person name="Ohm R.A."/>
            <person name="Ortiz-Santana B."/>
            <person name="Ovrebo C."/>
            <person name="Racz N."/>
            <person name="Riley R."/>
            <person name="Savchenko A."/>
            <person name="Shiryaev A."/>
            <person name="Soop K."/>
            <person name="Spirin V."/>
            <person name="Szebenyi C."/>
            <person name="Tomsovsky M."/>
            <person name="Tulloss R.E."/>
            <person name="Uehling J."/>
            <person name="Grigoriev I.V."/>
            <person name="Vagvolgyi C."/>
            <person name="Papp T."/>
            <person name="Martin F.M."/>
            <person name="Miettinen O."/>
            <person name="Hibbett D.S."/>
            <person name="Nagy L.G."/>
        </authorList>
    </citation>
    <scope>NUCLEOTIDE SEQUENCE [LARGE SCALE GENOMIC DNA]</scope>
    <source>
        <strain evidence="3 4">FP101781</strain>
    </source>
</reference>
<dbReference type="AlphaFoldDB" id="A0A4Y7SKF0"/>